<evidence type="ECO:0000313" key="1">
    <source>
        <dbReference type="EMBL" id="OXC78458.1"/>
    </source>
</evidence>
<accession>A0A226X6I0</accession>
<dbReference type="InterPro" id="IPR021927">
    <property type="entry name" value="DUF3540"/>
</dbReference>
<evidence type="ECO:0008006" key="3">
    <source>
        <dbReference type="Google" id="ProtNLM"/>
    </source>
</evidence>
<dbReference type="AlphaFoldDB" id="A0A226X6I0"/>
<dbReference type="RefSeq" id="WP_256982496.1">
    <property type="nucleotide sequence ID" value="NZ_MTHB01000063.1"/>
</dbReference>
<reference evidence="2" key="1">
    <citation type="submission" date="2017-01" db="EMBL/GenBank/DDBJ databases">
        <title>Genome Analysis of Deinococcus marmoris KOPRI26562.</title>
        <authorList>
            <person name="Kim J.H."/>
            <person name="Oh H.-M."/>
        </authorList>
    </citation>
    <scope>NUCLEOTIDE SEQUENCE [LARGE SCALE GENOMIC DNA]</scope>
    <source>
        <strain evidence="2">PAMC 26633</strain>
    </source>
</reference>
<protein>
    <recommendedName>
        <fullName evidence="3">DUF3540 domain-containing protein</fullName>
    </recommendedName>
</protein>
<dbReference type="EMBL" id="MTHB01000063">
    <property type="protein sequence ID" value="OXC78458.1"/>
    <property type="molecule type" value="Genomic_DNA"/>
</dbReference>
<dbReference type="Pfam" id="PF12059">
    <property type="entry name" value="DUF3540"/>
    <property type="match status" value="1"/>
</dbReference>
<proteinExistence type="predicted"/>
<evidence type="ECO:0000313" key="2">
    <source>
        <dbReference type="Proteomes" id="UP000214720"/>
    </source>
</evidence>
<comment type="caution">
    <text evidence="1">The sequence shown here is derived from an EMBL/GenBank/DDBJ whole genome shotgun (WGS) entry which is preliminary data.</text>
</comment>
<name>A0A226X6I0_CABSO</name>
<dbReference type="Proteomes" id="UP000214720">
    <property type="component" value="Unassembled WGS sequence"/>
</dbReference>
<organism evidence="1 2">
    <name type="scientific">Caballeronia sordidicola</name>
    <name type="common">Burkholderia sordidicola</name>
    <dbReference type="NCBI Taxonomy" id="196367"/>
    <lineage>
        <taxon>Bacteria</taxon>
        <taxon>Pseudomonadati</taxon>
        <taxon>Pseudomonadota</taxon>
        <taxon>Betaproteobacteria</taxon>
        <taxon>Burkholderiales</taxon>
        <taxon>Burkholderiaceae</taxon>
        <taxon>Caballeronia</taxon>
    </lineage>
</organism>
<gene>
    <name evidence="1" type="ORF">BSU04_11970</name>
</gene>
<sequence>MFQSVIEPERVASRAADTVGTVLAHLDDALMLVAVNGHAVRCRRAFSCLVEPEPGDRVTVSHADPQCRYVLAILERANPGVTRISIDGDLVLQASRAVRIVAASELSAQGERLALSANAAEFDCGDVESRIGALRLIGRTIETVVERVVQISRSSFRSIERIDHLRTAHLDHAATETARLHGKHLLLSGERLSKLDAEQIHLG</sequence>